<protein>
    <submittedName>
        <fullName evidence="2">Uncharacterized protein</fullName>
    </submittedName>
</protein>
<evidence type="ECO:0000313" key="3">
    <source>
        <dbReference type="Proteomes" id="UP001290861"/>
    </source>
</evidence>
<sequence length="112" mass="12246">MNGLKHILVVIALLFSALPCIHAEDQACQPHEKDASQQLFPFHVCGCHHCDELACSEELDAETSTVSVTVAVEPLPQAVILYVFTETKPVLRRATSPVYSALTALKIVHLLI</sequence>
<dbReference type="Proteomes" id="UP001290861">
    <property type="component" value="Unassembled WGS sequence"/>
</dbReference>
<feature type="chain" id="PRO_5046984165" evidence="1">
    <location>
        <begin position="24"/>
        <end position="112"/>
    </location>
</feature>
<evidence type="ECO:0000313" key="2">
    <source>
        <dbReference type="EMBL" id="MDZ8118678.1"/>
    </source>
</evidence>
<name>A0ABU5MX06_9BACT</name>
<accession>A0ABU5MX06</accession>
<gene>
    <name evidence="2" type="ORF">P9H32_08555</name>
</gene>
<proteinExistence type="predicted"/>
<evidence type="ECO:0000256" key="1">
    <source>
        <dbReference type="SAM" id="SignalP"/>
    </source>
</evidence>
<keyword evidence="3" id="KW-1185">Reference proteome</keyword>
<organism evidence="2 3">
    <name type="scientific">Pontiella agarivorans</name>
    <dbReference type="NCBI Taxonomy" id="3038953"/>
    <lineage>
        <taxon>Bacteria</taxon>
        <taxon>Pseudomonadati</taxon>
        <taxon>Kiritimatiellota</taxon>
        <taxon>Kiritimatiellia</taxon>
        <taxon>Kiritimatiellales</taxon>
        <taxon>Pontiellaceae</taxon>
        <taxon>Pontiella</taxon>
    </lineage>
</organism>
<feature type="signal peptide" evidence="1">
    <location>
        <begin position="1"/>
        <end position="23"/>
    </location>
</feature>
<reference evidence="2 3" key="1">
    <citation type="journal article" date="2024" name="Appl. Environ. Microbiol.">
        <title>Pontiella agarivorans sp. nov., a novel marine anaerobic bacterium capable of degrading macroalgal polysaccharides and fixing nitrogen.</title>
        <authorList>
            <person name="Liu N."/>
            <person name="Kivenson V."/>
            <person name="Peng X."/>
            <person name="Cui Z."/>
            <person name="Lankiewicz T.S."/>
            <person name="Gosselin K.M."/>
            <person name="English C.J."/>
            <person name="Blair E.M."/>
            <person name="O'Malley M.A."/>
            <person name="Valentine D.L."/>
        </authorList>
    </citation>
    <scope>NUCLEOTIDE SEQUENCE [LARGE SCALE GENOMIC DNA]</scope>
    <source>
        <strain evidence="2 3">NLcol2</strain>
    </source>
</reference>
<keyword evidence="1" id="KW-0732">Signal</keyword>
<dbReference type="RefSeq" id="WP_322608476.1">
    <property type="nucleotide sequence ID" value="NZ_JARVCO010000010.1"/>
</dbReference>
<comment type="caution">
    <text evidence="2">The sequence shown here is derived from an EMBL/GenBank/DDBJ whole genome shotgun (WGS) entry which is preliminary data.</text>
</comment>
<dbReference type="EMBL" id="JARVCO010000010">
    <property type="protein sequence ID" value="MDZ8118678.1"/>
    <property type="molecule type" value="Genomic_DNA"/>
</dbReference>